<protein>
    <submittedName>
        <fullName evidence="1">Uncharacterized protein</fullName>
    </submittedName>
</protein>
<gene>
    <name evidence="1" type="ORF">BJ554DRAFT_7982</name>
</gene>
<dbReference type="EMBL" id="JAEFCI010000678">
    <property type="protein sequence ID" value="KAG5463391.1"/>
    <property type="molecule type" value="Genomic_DNA"/>
</dbReference>
<proteinExistence type="predicted"/>
<feature type="non-terminal residue" evidence="1">
    <location>
        <position position="1"/>
    </location>
</feature>
<comment type="caution">
    <text evidence="1">The sequence shown here is derived from an EMBL/GenBank/DDBJ whole genome shotgun (WGS) entry which is preliminary data.</text>
</comment>
<name>A0A8H8A1S0_9FUNG</name>
<sequence length="57" mass="5963">MESSGASPLMSNGEICFPSAADTTARRRHGYGTTATVSCWLPAHGHTGQARRACARA</sequence>
<keyword evidence="2" id="KW-1185">Reference proteome</keyword>
<evidence type="ECO:0000313" key="1">
    <source>
        <dbReference type="EMBL" id="KAG5463391.1"/>
    </source>
</evidence>
<dbReference type="Proteomes" id="UP000673691">
    <property type="component" value="Unassembled WGS sequence"/>
</dbReference>
<organism evidence="1 2">
    <name type="scientific">Olpidium bornovanus</name>
    <dbReference type="NCBI Taxonomy" id="278681"/>
    <lineage>
        <taxon>Eukaryota</taxon>
        <taxon>Fungi</taxon>
        <taxon>Fungi incertae sedis</taxon>
        <taxon>Olpidiomycota</taxon>
        <taxon>Olpidiomycotina</taxon>
        <taxon>Olpidiomycetes</taxon>
        <taxon>Olpidiales</taxon>
        <taxon>Olpidiaceae</taxon>
        <taxon>Olpidium</taxon>
    </lineage>
</organism>
<reference evidence="1 2" key="1">
    <citation type="journal article" name="Sci. Rep.">
        <title>Genome-scale phylogenetic analyses confirm Olpidium as the closest living zoosporic fungus to the non-flagellated, terrestrial fungi.</title>
        <authorList>
            <person name="Chang Y."/>
            <person name="Rochon D."/>
            <person name="Sekimoto S."/>
            <person name="Wang Y."/>
            <person name="Chovatia M."/>
            <person name="Sandor L."/>
            <person name="Salamov A."/>
            <person name="Grigoriev I.V."/>
            <person name="Stajich J.E."/>
            <person name="Spatafora J.W."/>
        </authorList>
    </citation>
    <scope>NUCLEOTIDE SEQUENCE [LARGE SCALE GENOMIC DNA]</scope>
    <source>
        <strain evidence="1">S191</strain>
    </source>
</reference>
<evidence type="ECO:0000313" key="2">
    <source>
        <dbReference type="Proteomes" id="UP000673691"/>
    </source>
</evidence>
<dbReference type="AlphaFoldDB" id="A0A8H8A1S0"/>
<accession>A0A8H8A1S0</accession>